<dbReference type="PANTHER" id="PTHR44227:SF3">
    <property type="entry name" value="PROTEIN O-MANNOSYL-TRANSFERASE TMTC4"/>
    <property type="match status" value="1"/>
</dbReference>
<dbReference type="GO" id="GO:0000030">
    <property type="term" value="F:mannosyltransferase activity"/>
    <property type="evidence" value="ECO:0007669"/>
    <property type="project" value="TreeGrafter"/>
</dbReference>
<feature type="compositionally biased region" description="Basic and acidic residues" evidence="3">
    <location>
        <begin position="27"/>
        <end position="37"/>
    </location>
</feature>
<keyword evidence="2" id="KW-0802">TPR repeat</keyword>
<evidence type="ECO:0000313" key="4">
    <source>
        <dbReference type="EMBL" id="KAL0273181.1"/>
    </source>
</evidence>
<keyword evidence="1" id="KW-0677">Repeat</keyword>
<accession>A0AAW2HTZ1</accession>
<dbReference type="AlphaFoldDB" id="A0AAW2HTZ1"/>
<dbReference type="PANTHER" id="PTHR44227">
    <property type="match status" value="1"/>
</dbReference>
<name>A0AAW2HTZ1_9NEOP</name>
<feature type="region of interest" description="Disordered" evidence="3">
    <location>
        <begin position="27"/>
        <end position="69"/>
    </location>
</feature>
<dbReference type="GO" id="GO:0035269">
    <property type="term" value="P:protein O-linked glycosylation via mannose"/>
    <property type="evidence" value="ECO:0007669"/>
    <property type="project" value="TreeGrafter"/>
</dbReference>
<gene>
    <name evidence="4" type="ORF">PYX00_005917</name>
</gene>
<feature type="compositionally biased region" description="Basic residues" evidence="3">
    <location>
        <begin position="58"/>
        <end position="69"/>
    </location>
</feature>
<evidence type="ECO:0000256" key="3">
    <source>
        <dbReference type="SAM" id="MobiDB-lite"/>
    </source>
</evidence>
<dbReference type="GO" id="GO:0005783">
    <property type="term" value="C:endoplasmic reticulum"/>
    <property type="evidence" value="ECO:0007669"/>
    <property type="project" value="TreeGrafter"/>
</dbReference>
<dbReference type="EMBL" id="JARGDH010000003">
    <property type="protein sequence ID" value="KAL0273181.1"/>
    <property type="molecule type" value="Genomic_DNA"/>
</dbReference>
<organism evidence="4">
    <name type="scientific">Menopon gallinae</name>
    <name type="common">poultry shaft louse</name>
    <dbReference type="NCBI Taxonomy" id="328185"/>
    <lineage>
        <taxon>Eukaryota</taxon>
        <taxon>Metazoa</taxon>
        <taxon>Ecdysozoa</taxon>
        <taxon>Arthropoda</taxon>
        <taxon>Hexapoda</taxon>
        <taxon>Insecta</taxon>
        <taxon>Pterygota</taxon>
        <taxon>Neoptera</taxon>
        <taxon>Paraneoptera</taxon>
        <taxon>Psocodea</taxon>
        <taxon>Troctomorpha</taxon>
        <taxon>Phthiraptera</taxon>
        <taxon>Amblycera</taxon>
        <taxon>Menoponidae</taxon>
        <taxon>Menopon</taxon>
    </lineage>
</organism>
<proteinExistence type="predicted"/>
<evidence type="ECO:0000256" key="2">
    <source>
        <dbReference type="ARBA" id="ARBA00022803"/>
    </source>
</evidence>
<evidence type="ECO:0008006" key="5">
    <source>
        <dbReference type="Google" id="ProtNLM"/>
    </source>
</evidence>
<dbReference type="InterPro" id="IPR052346">
    <property type="entry name" value="O-mannosyl-transferase_TMTC"/>
</dbReference>
<reference evidence="4" key="1">
    <citation type="journal article" date="2024" name="Gigascience">
        <title>Chromosome-level genome of the poultry shaft louse Menopon gallinae provides insight into the host-switching and adaptive evolution of parasitic lice.</title>
        <authorList>
            <person name="Xu Y."/>
            <person name="Ma L."/>
            <person name="Liu S."/>
            <person name="Liang Y."/>
            <person name="Liu Q."/>
            <person name="He Z."/>
            <person name="Tian L."/>
            <person name="Duan Y."/>
            <person name="Cai W."/>
            <person name="Li H."/>
            <person name="Song F."/>
        </authorList>
    </citation>
    <scope>NUCLEOTIDE SEQUENCE</scope>
    <source>
        <strain evidence="4">Cailab_2023a</strain>
    </source>
</reference>
<dbReference type="GO" id="GO:0030968">
    <property type="term" value="P:endoplasmic reticulum unfolded protein response"/>
    <property type="evidence" value="ECO:0007669"/>
    <property type="project" value="TreeGrafter"/>
</dbReference>
<protein>
    <recommendedName>
        <fullName evidence="5">Transmembrane and TPR repeat-containing protein 3</fullName>
    </recommendedName>
</protein>
<evidence type="ECO:0000256" key="1">
    <source>
        <dbReference type="ARBA" id="ARBA00022737"/>
    </source>
</evidence>
<sequence>MQTWCSPNGKCGGKLTCARNMAKCEARQKHATDKGRTNADGSRTGKARAPLSDGKLGCQKRKCSPKRKPQNRHWKEYGVVVAVSLTCYANALLGDFVHDDIPAIMHNRDVTGQTPLLEIFKNDFWGAPMSDPSSHKSYRPLTTLSFR</sequence>
<comment type="caution">
    <text evidence="4">The sequence shown here is derived from an EMBL/GenBank/DDBJ whole genome shotgun (WGS) entry which is preliminary data.</text>
</comment>